<accession>A0A7J7J218</accession>
<sequence>MRDNQRLLEDKVTDMTHNGTVDINKNENLNQRKLVLHFDIRNTLIVADTVTSITVEQALNAYLTGVLWGRASENNQWEWKSKAPSLNAPEPVKRMIVKTPVDRTKLRLTVGDFVGTEVGSSFDIYYHNNLRKLEWNHKKVDPKLTLHGNKGKHYHYILPAVYRLIQYLSDTGRDFNIIIRTYGLDCENVLHSLDHALKSKSHPAFPHLPDMNLHRKSGRILRHGNQVTVEQMADKETVERRLENADDIYKFMSEFEGVCGFRDDFEFWQNHDYKHSCAKPLWIDPSDSSCQHIIFDDNYRPHHADSIVDIRERDQNGRWTSLDSVQLDKYDQSCLVQVDLLEAINNENYYIDKVIHCETKYDNILQSRKV</sequence>
<dbReference type="AlphaFoldDB" id="A0A7J7J218"/>
<proteinExistence type="predicted"/>
<dbReference type="PANTHER" id="PTHR36960:SF1">
    <property type="entry name" value="SI:DKEY-32E6.3"/>
    <property type="match status" value="1"/>
</dbReference>
<keyword evidence="2" id="KW-1185">Reference proteome</keyword>
<name>A0A7J7J218_BUGNE</name>
<comment type="caution">
    <text evidence="1">The sequence shown here is derived from an EMBL/GenBank/DDBJ whole genome shotgun (WGS) entry which is preliminary data.</text>
</comment>
<reference evidence="1" key="1">
    <citation type="submission" date="2020-06" db="EMBL/GenBank/DDBJ databases">
        <title>Draft genome of Bugula neritina, a colonial animal packing powerful symbionts and potential medicines.</title>
        <authorList>
            <person name="Rayko M."/>
        </authorList>
    </citation>
    <scope>NUCLEOTIDE SEQUENCE [LARGE SCALE GENOMIC DNA]</scope>
    <source>
        <strain evidence="1">Kwan_BN1</strain>
    </source>
</reference>
<evidence type="ECO:0000313" key="2">
    <source>
        <dbReference type="Proteomes" id="UP000593567"/>
    </source>
</evidence>
<evidence type="ECO:0000313" key="1">
    <source>
        <dbReference type="EMBL" id="KAF6020242.1"/>
    </source>
</evidence>
<protein>
    <submittedName>
        <fullName evidence="1">Uncharacterized protein</fullName>
    </submittedName>
</protein>
<dbReference type="Proteomes" id="UP000593567">
    <property type="component" value="Unassembled WGS sequence"/>
</dbReference>
<dbReference type="PANTHER" id="PTHR36960">
    <property type="entry name" value="SI:DKEY-32E6.3"/>
    <property type="match status" value="1"/>
</dbReference>
<gene>
    <name evidence="1" type="ORF">EB796_021424</name>
</gene>
<organism evidence="1 2">
    <name type="scientific">Bugula neritina</name>
    <name type="common">Brown bryozoan</name>
    <name type="synonym">Sertularia neritina</name>
    <dbReference type="NCBI Taxonomy" id="10212"/>
    <lineage>
        <taxon>Eukaryota</taxon>
        <taxon>Metazoa</taxon>
        <taxon>Spiralia</taxon>
        <taxon>Lophotrochozoa</taxon>
        <taxon>Bryozoa</taxon>
        <taxon>Gymnolaemata</taxon>
        <taxon>Cheilostomatida</taxon>
        <taxon>Flustrina</taxon>
        <taxon>Buguloidea</taxon>
        <taxon>Bugulidae</taxon>
        <taxon>Bugula</taxon>
    </lineage>
</organism>
<dbReference type="OrthoDB" id="417678at2759"/>
<dbReference type="EMBL" id="VXIV02003184">
    <property type="protein sequence ID" value="KAF6020242.1"/>
    <property type="molecule type" value="Genomic_DNA"/>
</dbReference>